<dbReference type="SUPFAM" id="SSF48403">
    <property type="entry name" value="Ankyrin repeat"/>
    <property type="match status" value="1"/>
</dbReference>
<dbReference type="PRINTS" id="PR01415">
    <property type="entry name" value="ANKYRIN"/>
</dbReference>
<dbReference type="Pfam" id="PF00023">
    <property type="entry name" value="Ank"/>
    <property type="match status" value="1"/>
</dbReference>
<dbReference type="Gene3D" id="1.25.40.20">
    <property type="entry name" value="Ankyrin repeat-containing domain"/>
    <property type="match status" value="2"/>
</dbReference>
<feature type="compositionally biased region" description="Basic and acidic residues" evidence="2">
    <location>
        <begin position="1084"/>
        <end position="1098"/>
    </location>
</feature>
<gene>
    <name evidence="3" type="primary">ANKRD7</name>
    <name evidence="3" type="ORF">N1851_030471</name>
</gene>
<dbReference type="PANTHER" id="PTHR24147:SF53">
    <property type="entry name" value="ANKYRIN REPEAT DOMAIN 26"/>
    <property type="match status" value="1"/>
</dbReference>
<reference evidence="3" key="1">
    <citation type="journal article" date="2023" name="Front. Mar. Sci.">
        <title>A new Merluccius polli reference genome to investigate the effects of global change in West African waters.</title>
        <authorList>
            <person name="Mateo J.L."/>
            <person name="Blanco-Fernandez C."/>
            <person name="Garcia-Vazquez E."/>
            <person name="Machado-Schiaffino G."/>
        </authorList>
    </citation>
    <scope>NUCLEOTIDE SEQUENCE</scope>
    <source>
        <strain evidence="3">C29</strain>
        <tissue evidence="3">Fin</tissue>
    </source>
</reference>
<feature type="repeat" description="ANK" evidence="1">
    <location>
        <begin position="188"/>
        <end position="220"/>
    </location>
</feature>
<keyword evidence="1" id="KW-0040">ANK repeat</keyword>
<feature type="region of interest" description="Disordered" evidence="2">
    <location>
        <begin position="766"/>
        <end position="940"/>
    </location>
</feature>
<dbReference type="PROSITE" id="PS50088">
    <property type="entry name" value="ANK_REPEAT"/>
    <property type="match status" value="4"/>
</dbReference>
<accession>A0AA47NRR1</accession>
<dbReference type="PROSITE" id="PS50297">
    <property type="entry name" value="ANK_REP_REGION"/>
    <property type="match status" value="4"/>
</dbReference>
<dbReference type="Pfam" id="PF12796">
    <property type="entry name" value="Ank_2"/>
    <property type="match status" value="2"/>
</dbReference>
<evidence type="ECO:0000313" key="4">
    <source>
        <dbReference type="Proteomes" id="UP001174136"/>
    </source>
</evidence>
<feature type="compositionally biased region" description="Basic and acidic residues" evidence="2">
    <location>
        <begin position="830"/>
        <end position="845"/>
    </location>
</feature>
<dbReference type="InterPro" id="IPR050657">
    <property type="entry name" value="Ankyrin_repeat_domain"/>
</dbReference>
<feature type="repeat" description="ANK" evidence="1">
    <location>
        <begin position="320"/>
        <end position="352"/>
    </location>
</feature>
<feature type="compositionally biased region" description="Basic and acidic residues" evidence="2">
    <location>
        <begin position="1113"/>
        <end position="1123"/>
    </location>
</feature>
<feature type="region of interest" description="Disordered" evidence="2">
    <location>
        <begin position="986"/>
        <end position="1385"/>
    </location>
</feature>
<name>A0AA47NRR1_MERPO</name>
<feature type="compositionally biased region" description="Acidic residues" evidence="2">
    <location>
        <begin position="1035"/>
        <end position="1052"/>
    </location>
</feature>
<feature type="compositionally biased region" description="Gly residues" evidence="2">
    <location>
        <begin position="568"/>
        <end position="577"/>
    </location>
</feature>
<dbReference type="EMBL" id="JAOPHQ010005765">
    <property type="protein sequence ID" value="KAK0133972.1"/>
    <property type="molecule type" value="Genomic_DNA"/>
</dbReference>
<feature type="compositionally biased region" description="Polar residues" evidence="2">
    <location>
        <begin position="1665"/>
        <end position="1684"/>
    </location>
</feature>
<feature type="compositionally biased region" description="Polar residues" evidence="2">
    <location>
        <begin position="552"/>
        <end position="567"/>
    </location>
</feature>
<feature type="compositionally biased region" description="Acidic residues" evidence="2">
    <location>
        <begin position="606"/>
        <end position="674"/>
    </location>
</feature>
<feature type="repeat" description="ANK" evidence="1">
    <location>
        <begin position="254"/>
        <end position="286"/>
    </location>
</feature>
<evidence type="ECO:0000256" key="2">
    <source>
        <dbReference type="SAM" id="MobiDB-lite"/>
    </source>
</evidence>
<feature type="compositionally biased region" description="Low complexity" evidence="2">
    <location>
        <begin position="900"/>
        <end position="913"/>
    </location>
</feature>
<feature type="compositionally biased region" description="Pro residues" evidence="2">
    <location>
        <begin position="1628"/>
        <end position="1642"/>
    </location>
</feature>
<dbReference type="SMART" id="SM00248">
    <property type="entry name" value="ANK"/>
    <property type="match status" value="6"/>
</dbReference>
<feature type="compositionally biased region" description="Basic and acidic residues" evidence="2">
    <location>
        <begin position="724"/>
        <end position="738"/>
    </location>
</feature>
<keyword evidence="4" id="KW-1185">Reference proteome</keyword>
<dbReference type="PANTHER" id="PTHR24147">
    <property type="entry name" value="ANKYRIN REPEAT DOMAIN 36-RELATED"/>
    <property type="match status" value="1"/>
</dbReference>
<dbReference type="Proteomes" id="UP001174136">
    <property type="component" value="Unassembled WGS sequence"/>
</dbReference>
<dbReference type="InterPro" id="IPR002110">
    <property type="entry name" value="Ankyrin_rpt"/>
</dbReference>
<feature type="repeat" description="ANK" evidence="1">
    <location>
        <begin position="287"/>
        <end position="319"/>
    </location>
</feature>
<proteinExistence type="predicted"/>
<feature type="region of interest" description="Disordered" evidence="2">
    <location>
        <begin position="378"/>
        <end position="416"/>
    </location>
</feature>
<feature type="compositionally biased region" description="Basic and acidic residues" evidence="2">
    <location>
        <begin position="1207"/>
        <end position="1218"/>
    </location>
</feature>
<sequence>MRPQNLNQGWVLDPGDETVHLTAHIPTMRWRLVNAHVQQLRGRVLNLSLPFICVSLIGQTGRAGVRYDLLIGWPRRQDGDACSDPRGAAAAAAEAETRVVTLHRTTRGGRLQLVISHATLCKMKKIFNFTKKKKFPSNTSDNGSTVSGGGYDLKEKDLGKVHKAALLGDVAKLVQLAKKNDINQLDKENRTPLHIACASGHVDVVQFLVESKVKLNLCDNQNRSALMKAVQCQHERCVSVLLEGHADPNLVDINGNTALHLAANIPSSSIATLLLEHEADINAQNKEGFTPLAVTIRENHVEMAEFLLKEGTDLDISDQGQRSPLMIAAGNGQISMLRLLLQHDADISLKDSKGWSADDHAVINGHHACSHLIIEHGTKRNGVPSPSHQVPSRKKKKGLLGSPPHGAEAGFSLGGPAIDKDASKMRRIILSLSQSAGNAQLHCHCVHFGTVLYHADIKPLFKLFRPSVSAADDWPSSDGDDDELDLIPKKQPKLNLKKLIASKKGGNAAQLDRSLSGGESEPESDPRHQRSSSLPKTPRVPQHPVAPFPASFSKTPLKTSTPVQNSSKGGGELGGVGELMSEKASGSKPRSLDSPEGGPDGSPEAGDSEGENEDEEDVDDEEGDDDDDDDDDDEEDDDDNEEEEEEEDEEDEESKEDEEGDDVESEEEEEEEDNSAASALDESNGIEDEHSGAGDLALMVNYSQKECSDNKVTESGLESVEPPDNDKPNLDVESDKEACSTAIPNNGVLGTLDVPGDCVVSAIRVESKFSDEDESMRSAGQNVGPREAHSGDTSWNDSDDDNGDAGNQVAEHGRNTVLSKRSNVSPENAGQEKLDDPPDAKEEQCRSSWGSLLQGEDSDREGVKVDGDPPDQNRPGVEPEVVPQLKSTSPIPNEESLWDSSSPPLSPSKCNSPKFQLDLPTSPTHNKDPNRGWINQSPSGTHLQMMTKIATGAKKKGLASTKEEASQIIDSVAIATLLVGANLASQTEEATHDVSPVVSPESQDEERPNSPLLDGNVELINPKAKERLGNQNYHDDDDNSWDDDENDEDNEVEGPVSPTQSGSKSFPQMKDKEVAVNSPVLKSGQDKDDGHNEDERSRSATPRNPSPMATPERVIHENEKNEEGEYGGDEPPVSMIEGNDSDKDFSPDPEDPGMGTIKGSPKPEEKSQNSDSRASKLRYDFASAMVKVLESGDDSDSTLGECPDEGPGERSDEAHEPRLTSYAPLGGADDVTHENITELEDHDNEEVHNAAESDSNGFSDEELPMTDIDDVDLDSPHELGNRNGESPRFGYTEDLVKQNEELTDDGEDGEEETDDDDDDDEEEEDEEEEEEGLTSENDQAEEDQEEEEEASPASHSESPRNSHAGKSGPCRKGRVTMPASEKNNGEDVFYIPSYLRREESSKVTFLEPWRGVGRPGDSQGVVVSAANDVSDGKALHDEVAPQNEVGLKGQSGSHLSVLNKLQAKTNRKTDLMEELGLGDVDDLEERAGCLASGIDACSFENRSSENFTLDTEVPWGLGTDIQRHLHIDSISSIPAQLTTLANGFHCVPTPDASDWDSTSTASRRTLPGRRVPSPGPHAPFTPAQPQSPDTNPLVPQKFAVSASRTSPPSPLARNPPSLVQPQTQPEPQAQPEPKTQPQPQPQPRARKMLPQKLDSDEESDWDSDNVTSPSPVKSDSQQRPNLPETQAAVRTAGLSVDEPPSDTEEQPRARNAA</sequence>
<dbReference type="InterPro" id="IPR036770">
    <property type="entry name" value="Ankyrin_rpt-contain_sf"/>
</dbReference>
<feature type="compositionally biased region" description="Polar residues" evidence="2">
    <location>
        <begin position="1057"/>
        <end position="1066"/>
    </location>
</feature>
<protein>
    <submittedName>
        <fullName evidence="3">Ankyrin repeat domain-containing protein 7</fullName>
    </submittedName>
</protein>
<feature type="region of interest" description="Disordered" evidence="2">
    <location>
        <begin position="1549"/>
        <end position="1713"/>
    </location>
</feature>
<evidence type="ECO:0000256" key="1">
    <source>
        <dbReference type="PROSITE-ProRule" id="PRU00023"/>
    </source>
</evidence>
<feature type="compositionally biased region" description="Acidic residues" evidence="2">
    <location>
        <begin position="1191"/>
        <end position="1206"/>
    </location>
</feature>
<feature type="compositionally biased region" description="Polar residues" evidence="2">
    <location>
        <begin position="816"/>
        <end position="828"/>
    </location>
</feature>
<feature type="region of interest" description="Disordered" evidence="2">
    <location>
        <begin position="505"/>
        <end position="738"/>
    </location>
</feature>
<feature type="compositionally biased region" description="Low complexity" evidence="2">
    <location>
        <begin position="1549"/>
        <end position="1565"/>
    </location>
</feature>
<feature type="compositionally biased region" description="Acidic residues" evidence="2">
    <location>
        <begin position="1301"/>
        <end position="1350"/>
    </location>
</feature>
<evidence type="ECO:0000313" key="3">
    <source>
        <dbReference type="EMBL" id="KAK0133972.1"/>
    </source>
</evidence>
<organism evidence="3 4">
    <name type="scientific">Merluccius polli</name>
    <name type="common">Benguela hake</name>
    <name type="synonym">Merluccius cadenati</name>
    <dbReference type="NCBI Taxonomy" id="89951"/>
    <lineage>
        <taxon>Eukaryota</taxon>
        <taxon>Metazoa</taxon>
        <taxon>Chordata</taxon>
        <taxon>Craniata</taxon>
        <taxon>Vertebrata</taxon>
        <taxon>Euteleostomi</taxon>
        <taxon>Actinopterygii</taxon>
        <taxon>Neopterygii</taxon>
        <taxon>Teleostei</taxon>
        <taxon>Neoteleostei</taxon>
        <taxon>Acanthomorphata</taxon>
        <taxon>Zeiogadaria</taxon>
        <taxon>Gadariae</taxon>
        <taxon>Gadiformes</taxon>
        <taxon>Gadoidei</taxon>
        <taxon>Merlucciidae</taxon>
        <taxon>Merluccius</taxon>
    </lineage>
</organism>
<comment type="caution">
    <text evidence="3">The sequence shown here is derived from an EMBL/GenBank/DDBJ whole genome shotgun (WGS) entry which is preliminary data.</text>
</comment>
<feature type="compositionally biased region" description="Basic and acidic residues" evidence="2">
    <location>
        <begin position="1161"/>
        <end position="1179"/>
    </location>
</feature>
<feature type="compositionally biased region" description="Acidic residues" evidence="2">
    <location>
        <begin position="1259"/>
        <end position="1273"/>
    </location>
</feature>